<comment type="caution">
    <text evidence="1">The sequence shown here is derived from an EMBL/GenBank/DDBJ whole genome shotgun (WGS) entry which is preliminary data.</text>
</comment>
<reference evidence="1 2" key="1">
    <citation type="submission" date="2024-01" db="EMBL/GenBank/DDBJ databases">
        <authorList>
            <person name="Kunselman E."/>
        </authorList>
    </citation>
    <scope>NUCLEOTIDE SEQUENCE [LARGE SCALE GENOMIC DNA]</scope>
    <source>
        <strain evidence="1">2 abalone samples</strain>
    </source>
</reference>
<organism evidence="1 2">
    <name type="scientific">Candidatus Xenohaliotis californiensis</name>
    <dbReference type="NCBI Taxonomy" id="84677"/>
    <lineage>
        <taxon>Bacteria</taxon>
        <taxon>Pseudomonadati</taxon>
        <taxon>Pseudomonadota</taxon>
        <taxon>Alphaproteobacteria</taxon>
        <taxon>Rickettsiales</taxon>
        <taxon>Anaplasmataceae</taxon>
        <taxon>Candidatus Xenohaliotis</taxon>
    </lineage>
</organism>
<name>A0ABM9N8Y2_9RICK</name>
<proteinExistence type="predicted"/>
<evidence type="ECO:0000313" key="1">
    <source>
        <dbReference type="EMBL" id="CAK8163392.1"/>
    </source>
</evidence>
<keyword evidence="2" id="KW-1185">Reference proteome</keyword>
<accession>A0ABM9N8Y2</accession>
<dbReference type="EMBL" id="CAWVOK010000028">
    <property type="protein sequence ID" value="CAK8163392.1"/>
    <property type="molecule type" value="Genomic_DNA"/>
</dbReference>
<evidence type="ECO:0000313" key="2">
    <source>
        <dbReference type="Proteomes" id="UP001314181"/>
    </source>
</evidence>
<dbReference type="Proteomes" id="UP001314181">
    <property type="component" value="Unassembled WGS sequence"/>
</dbReference>
<sequence>MRDKNSIIIEQNGNVIKVILYTNHTETVSINTTSFSAIDEMTLVIDQEGGAYVVSIAQNIRKLKKRKILDPSFEERFESVGIVRDALSNKLIQYKFFIYSSNNKIYAFKANNSAINISSAPEISLNHLYPFSKRLIGFENNIIHVLESGRTNLMLRVYDFNNQERKTLDALIEGGSEVEEGILKANLISSIKRSNGQIMVSYLYPKNSNSRTLHLNVCRVMISPDCKTSDTEIINTGNNLIIKSIEKPNNDIAIIIGNDSDGVLYEFVLNKKIIKVELSTQGADKLKKFIQNCRIYSDCAAIFPEYLPWSSTVSTTKQEVTLVKTVPALLQAQQFLQPKHQLFQQLSRRSH</sequence>
<dbReference type="RefSeq" id="WP_338364570.1">
    <property type="nucleotide sequence ID" value="NZ_CAWVOK010000028.1"/>
</dbReference>
<gene>
    <name evidence="1" type="ORF">CAXC1_350019</name>
</gene>
<protein>
    <submittedName>
        <fullName evidence="1">Uncharacterized protein</fullName>
    </submittedName>
</protein>